<name>A0ABX1AN38_9ACTN</name>
<dbReference type="RefSeq" id="WP_167934204.1">
    <property type="nucleotide sequence ID" value="NZ_JAAVJB010000131.1"/>
</dbReference>
<gene>
    <name evidence="1" type="ORF">HCJ92_15625</name>
</gene>
<proteinExistence type="predicted"/>
<organism evidence="1 2">
    <name type="scientific">Streptomyces spiramenti</name>
    <dbReference type="NCBI Taxonomy" id="2720606"/>
    <lineage>
        <taxon>Bacteria</taxon>
        <taxon>Bacillati</taxon>
        <taxon>Actinomycetota</taxon>
        <taxon>Actinomycetes</taxon>
        <taxon>Kitasatosporales</taxon>
        <taxon>Streptomycetaceae</taxon>
        <taxon>Streptomyces</taxon>
    </lineage>
</organism>
<comment type="caution">
    <text evidence="1">The sequence shown here is derived from an EMBL/GenBank/DDBJ whole genome shotgun (WGS) entry which is preliminary data.</text>
</comment>
<protein>
    <submittedName>
        <fullName evidence="1">Uncharacterized protein</fullName>
    </submittedName>
</protein>
<reference evidence="1 2" key="1">
    <citation type="submission" date="2020-03" db="EMBL/GenBank/DDBJ databases">
        <title>Draft genome of Streptomyces sp. ventii, isolated from the Axial Seamount in the Pacific Ocean, and resequencing of the two type strains Streptomyces lonarensis strain NCL 716 and Streptomyces bohaiensis strain 11A07.</title>
        <authorList>
            <person name="Loughran R.M."/>
            <person name="Pfannmuller K.M."/>
            <person name="Wasson B.J."/>
            <person name="Deadmond M.C."/>
            <person name="Paddock B.E."/>
            <person name="Koyack M.J."/>
            <person name="Gallegos D.A."/>
            <person name="Mitchell E.A."/>
            <person name="Ushijima B."/>
            <person name="Saw J.H."/>
            <person name="Mcphail K.L."/>
            <person name="Videau P."/>
        </authorList>
    </citation>
    <scope>NUCLEOTIDE SEQUENCE [LARGE SCALE GENOMIC DNA]</scope>
    <source>
        <strain evidence="2">5675061</strain>
    </source>
</reference>
<dbReference type="Proteomes" id="UP000746503">
    <property type="component" value="Unassembled WGS sequence"/>
</dbReference>
<sequence length="72" mass="7649">MRVSQTHAAVPAVLAAAGRKPLRAALDAVWHVVRAKGERYSELLAEIRAVCGEQSGEQVSVFRTPAAVAARP</sequence>
<dbReference type="EMBL" id="JAAVJB010000131">
    <property type="protein sequence ID" value="NJP67690.1"/>
    <property type="molecule type" value="Genomic_DNA"/>
</dbReference>
<evidence type="ECO:0000313" key="2">
    <source>
        <dbReference type="Proteomes" id="UP000746503"/>
    </source>
</evidence>
<keyword evidence="2" id="KW-1185">Reference proteome</keyword>
<evidence type="ECO:0000313" key="1">
    <source>
        <dbReference type="EMBL" id="NJP67690.1"/>
    </source>
</evidence>
<accession>A0ABX1AN38</accession>